<gene>
    <name evidence="1" type="ORF">HPB48_015360</name>
</gene>
<organism evidence="1 2">
    <name type="scientific">Haemaphysalis longicornis</name>
    <name type="common">Bush tick</name>
    <dbReference type="NCBI Taxonomy" id="44386"/>
    <lineage>
        <taxon>Eukaryota</taxon>
        <taxon>Metazoa</taxon>
        <taxon>Ecdysozoa</taxon>
        <taxon>Arthropoda</taxon>
        <taxon>Chelicerata</taxon>
        <taxon>Arachnida</taxon>
        <taxon>Acari</taxon>
        <taxon>Parasitiformes</taxon>
        <taxon>Ixodida</taxon>
        <taxon>Ixodoidea</taxon>
        <taxon>Ixodidae</taxon>
        <taxon>Haemaphysalinae</taxon>
        <taxon>Haemaphysalis</taxon>
    </lineage>
</organism>
<accession>A0A9J6GI35</accession>
<protein>
    <submittedName>
        <fullName evidence="1">Uncharacterized protein</fullName>
    </submittedName>
</protein>
<dbReference type="EMBL" id="JABSTR010000006">
    <property type="protein sequence ID" value="KAH9374232.1"/>
    <property type="molecule type" value="Genomic_DNA"/>
</dbReference>
<dbReference type="Proteomes" id="UP000821853">
    <property type="component" value="Chromosome 4"/>
</dbReference>
<comment type="caution">
    <text evidence="1">The sequence shown here is derived from an EMBL/GenBank/DDBJ whole genome shotgun (WGS) entry which is preliminary data.</text>
</comment>
<evidence type="ECO:0000313" key="1">
    <source>
        <dbReference type="EMBL" id="KAH9374232.1"/>
    </source>
</evidence>
<dbReference type="AlphaFoldDB" id="A0A9J6GI35"/>
<proteinExistence type="predicted"/>
<reference evidence="1 2" key="1">
    <citation type="journal article" date="2020" name="Cell">
        <title>Large-Scale Comparative Analyses of Tick Genomes Elucidate Their Genetic Diversity and Vector Capacities.</title>
        <authorList>
            <consortium name="Tick Genome and Microbiome Consortium (TIGMIC)"/>
            <person name="Jia N."/>
            <person name="Wang J."/>
            <person name="Shi W."/>
            <person name="Du L."/>
            <person name="Sun Y."/>
            <person name="Zhan W."/>
            <person name="Jiang J.F."/>
            <person name="Wang Q."/>
            <person name="Zhang B."/>
            <person name="Ji P."/>
            <person name="Bell-Sakyi L."/>
            <person name="Cui X.M."/>
            <person name="Yuan T.T."/>
            <person name="Jiang B.G."/>
            <person name="Yang W.F."/>
            <person name="Lam T.T."/>
            <person name="Chang Q.C."/>
            <person name="Ding S.J."/>
            <person name="Wang X.J."/>
            <person name="Zhu J.G."/>
            <person name="Ruan X.D."/>
            <person name="Zhao L."/>
            <person name="Wei J.T."/>
            <person name="Ye R.Z."/>
            <person name="Que T.C."/>
            <person name="Du C.H."/>
            <person name="Zhou Y.H."/>
            <person name="Cheng J.X."/>
            <person name="Dai P.F."/>
            <person name="Guo W.B."/>
            <person name="Han X.H."/>
            <person name="Huang E.J."/>
            <person name="Li L.F."/>
            <person name="Wei W."/>
            <person name="Gao Y.C."/>
            <person name="Liu J.Z."/>
            <person name="Shao H.Z."/>
            <person name="Wang X."/>
            <person name="Wang C.C."/>
            <person name="Yang T.C."/>
            <person name="Huo Q.B."/>
            <person name="Li W."/>
            <person name="Chen H.Y."/>
            <person name="Chen S.E."/>
            <person name="Zhou L.G."/>
            <person name="Ni X.B."/>
            <person name="Tian J.H."/>
            <person name="Sheng Y."/>
            <person name="Liu T."/>
            <person name="Pan Y.S."/>
            <person name="Xia L.Y."/>
            <person name="Li J."/>
            <person name="Zhao F."/>
            <person name="Cao W.C."/>
        </authorList>
    </citation>
    <scope>NUCLEOTIDE SEQUENCE [LARGE SCALE GENOMIC DNA]</scope>
    <source>
        <strain evidence="1">HaeL-2018</strain>
    </source>
</reference>
<dbReference type="VEuPathDB" id="VectorBase:HLOH_055990"/>
<evidence type="ECO:0000313" key="2">
    <source>
        <dbReference type="Proteomes" id="UP000821853"/>
    </source>
</evidence>
<name>A0A9J6GI35_HAELO</name>
<sequence>MRCGNNSYKTIQASLPSFLFLTHVPADLIEITVRENLDSLRLTDSGTCLISRFVTADYIHPYAANNPLPEPQDIAPTAELTLLVTKILAAQ</sequence>
<keyword evidence="2" id="KW-1185">Reference proteome</keyword>